<dbReference type="Gene3D" id="3.30.420.10">
    <property type="entry name" value="Ribonuclease H-like superfamily/Ribonuclease H"/>
    <property type="match status" value="1"/>
</dbReference>
<gene>
    <name evidence="2" type="primary">LOC107805752</name>
</gene>
<dbReference type="InterPro" id="IPR036397">
    <property type="entry name" value="RNaseH_sf"/>
</dbReference>
<dbReference type="PaxDb" id="4097-A0A1S4B8Z1"/>
<dbReference type="InterPro" id="IPR001584">
    <property type="entry name" value="Integrase_cat-core"/>
</dbReference>
<dbReference type="GO" id="GO:0003676">
    <property type="term" value="F:nucleic acid binding"/>
    <property type="evidence" value="ECO:0007669"/>
    <property type="project" value="InterPro"/>
</dbReference>
<reference evidence="2" key="1">
    <citation type="submission" date="2025-08" db="UniProtKB">
        <authorList>
            <consortium name="RefSeq"/>
        </authorList>
    </citation>
    <scope>IDENTIFICATION</scope>
</reference>
<dbReference type="RefSeq" id="XP_016485312.1">
    <property type="nucleotide sequence ID" value="XM_016629826.1"/>
</dbReference>
<accession>A0A1S4B8Z1</accession>
<organism evidence="2">
    <name type="scientific">Nicotiana tabacum</name>
    <name type="common">Common tobacco</name>
    <dbReference type="NCBI Taxonomy" id="4097"/>
    <lineage>
        <taxon>Eukaryota</taxon>
        <taxon>Viridiplantae</taxon>
        <taxon>Streptophyta</taxon>
        <taxon>Embryophyta</taxon>
        <taxon>Tracheophyta</taxon>
        <taxon>Spermatophyta</taxon>
        <taxon>Magnoliopsida</taxon>
        <taxon>eudicotyledons</taxon>
        <taxon>Gunneridae</taxon>
        <taxon>Pentapetalae</taxon>
        <taxon>asterids</taxon>
        <taxon>lamiids</taxon>
        <taxon>Solanales</taxon>
        <taxon>Solanaceae</taxon>
        <taxon>Nicotianoideae</taxon>
        <taxon>Nicotianeae</taxon>
        <taxon>Nicotiana</taxon>
    </lineage>
</organism>
<proteinExistence type="predicted"/>
<dbReference type="STRING" id="4097.A0A1S4B8Z1"/>
<dbReference type="SUPFAM" id="SSF53098">
    <property type="entry name" value="Ribonuclease H-like"/>
    <property type="match status" value="1"/>
</dbReference>
<dbReference type="PANTHER" id="PTHR42648:SF31">
    <property type="entry name" value="RNA-DIRECTED DNA POLYMERASE"/>
    <property type="match status" value="1"/>
</dbReference>
<name>A0A1S4B8Z1_TOBAC</name>
<dbReference type="PROSITE" id="PS50994">
    <property type="entry name" value="INTEGRASE"/>
    <property type="match status" value="1"/>
</dbReference>
<dbReference type="KEGG" id="nta:107805752"/>
<dbReference type="InterPro" id="IPR039537">
    <property type="entry name" value="Retrotran_Ty1/copia-like"/>
</dbReference>
<dbReference type="PANTHER" id="PTHR42648">
    <property type="entry name" value="TRANSPOSASE, PUTATIVE-RELATED"/>
    <property type="match status" value="1"/>
</dbReference>
<dbReference type="InterPro" id="IPR012337">
    <property type="entry name" value="RNaseH-like_sf"/>
</dbReference>
<dbReference type="Pfam" id="PF00665">
    <property type="entry name" value="rve"/>
    <property type="match status" value="1"/>
</dbReference>
<protein>
    <recommendedName>
        <fullName evidence="1">Integrase catalytic domain-containing protein</fullName>
    </recommendedName>
</protein>
<evidence type="ECO:0000313" key="2">
    <source>
        <dbReference type="RefSeq" id="XP_016485312.1"/>
    </source>
</evidence>
<evidence type="ECO:0000259" key="1">
    <source>
        <dbReference type="PROSITE" id="PS50994"/>
    </source>
</evidence>
<dbReference type="OrthoDB" id="1304467at2759"/>
<dbReference type="GO" id="GO:0015074">
    <property type="term" value="P:DNA integration"/>
    <property type="evidence" value="ECO:0007669"/>
    <property type="project" value="InterPro"/>
</dbReference>
<sequence length="443" mass="49171">MSPRPSINKAYSMIISEESRRALSQSSQVSEVNEGTILFGNKGTSSEAPVQLNAKENHRQNHSFLGNEVTTLFSSKGNAGASYGHSGAGNHSVSGYRSIRNNLHCHYYNFKGHTRETCYKLNGYPQDFKSKIKGEFGNTVNYAQTNDGNYMSDTSTGPVQAGSTANFAGVSQYNQILQLLGKQPECSGSAMAADSGASSHMVNNSSLKINVKVIGNQGGKVHLPTGSVAHELFSGQVRGIGREEDGLYVFNSTPKKSVALQAQNTLQKLNGSHDFMLLNVVVKTSIVQVPTYDRKRYFLTLVDDCSRYTWLFLLPTKVEVVVALRSFFTMIKNVYSTSVKFFRSDNGCEFFNSHMSELLQSLGIIHQSSCIYTPQQNRVAERRHRYILEVARALRFQASVPLRFWGECVSTAVYIINRLPSIVLHKKSPFEIMFGHSPSLQHM</sequence>
<dbReference type="AlphaFoldDB" id="A0A1S4B8Z1"/>
<feature type="domain" description="Integrase catalytic" evidence="1">
    <location>
        <begin position="250"/>
        <end position="437"/>
    </location>
</feature>